<protein>
    <submittedName>
        <fullName evidence="1">Uncharacterized protein</fullName>
    </submittedName>
</protein>
<sequence>MSAVARVSQPAQLAPRFPEPLRERTMLPAGVRHRCFCGRERVERKEKWRKGREGQEHVHLACARETLTSRLALACSRRALTIHQKYSQLFKNT</sequence>
<reference evidence="1" key="1">
    <citation type="journal article" date="2017" name="Parasit. Vectors">
        <title>Sialotranscriptomics of Rhipicephalus zambeziensis reveals intricate expression profiles of secretory proteins and suggests tight temporal transcriptional regulation during blood-feeding.</title>
        <authorList>
            <person name="de Castro M.H."/>
            <person name="de Klerk D."/>
            <person name="Pienaar R."/>
            <person name="Rees D.J.G."/>
            <person name="Mans B.J."/>
        </authorList>
    </citation>
    <scope>NUCLEOTIDE SEQUENCE</scope>
    <source>
        <tissue evidence="1">Salivary glands</tissue>
    </source>
</reference>
<evidence type="ECO:0000313" key="1">
    <source>
        <dbReference type="EMBL" id="MAA12794.1"/>
    </source>
</evidence>
<accession>A0A224YFQ3</accession>
<proteinExistence type="predicted"/>
<dbReference type="EMBL" id="GFPF01001648">
    <property type="protein sequence ID" value="MAA12794.1"/>
    <property type="molecule type" value="Transcribed_RNA"/>
</dbReference>
<organism evidence="1">
    <name type="scientific">Rhipicephalus zambeziensis</name>
    <dbReference type="NCBI Taxonomy" id="60191"/>
    <lineage>
        <taxon>Eukaryota</taxon>
        <taxon>Metazoa</taxon>
        <taxon>Ecdysozoa</taxon>
        <taxon>Arthropoda</taxon>
        <taxon>Chelicerata</taxon>
        <taxon>Arachnida</taxon>
        <taxon>Acari</taxon>
        <taxon>Parasitiformes</taxon>
        <taxon>Ixodida</taxon>
        <taxon>Ixodoidea</taxon>
        <taxon>Ixodidae</taxon>
        <taxon>Rhipicephalinae</taxon>
        <taxon>Rhipicephalus</taxon>
        <taxon>Rhipicephalus</taxon>
    </lineage>
</organism>
<name>A0A224YFQ3_9ACAR</name>
<dbReference type="AlphaFoldDB" id="A0A224YFQ3"/>